<dbReference type="Proteomes" id="UP000504607">
    <property type="component" value="Chromosome 7"/>
</dbReference>
<keyword evidence="3" id="KW-0238">DNA-binding</keyword>
<evidence type="ECO:0000256" key="5">
    <source>
        <dbReference type="ARBA" id="ARBA00023242"/>
    </source>
</evidence>
<evidence type="ECO:0000256" key="7">
    <source>
        <dbReference type="SAM" id="MobiDB-lite"/>
    </source>
</evidence>
<dbReference type="PROSITE" id="PS51032">
    <property type="entry name" value="AP2_ERF"/>
    <property type="match status" value="1"/>
</dbReference>
<dbReference type="PANTHER" id="PTHR32467:SF32">
    <property type="entry name" value="AP2-LIKE ETHYLENE-RESPONSIVE TRANSCRIPTION FACTOR SMOS1"/>
    <property type="match status" value="1"/>
</dbReference>
<dbReference type="OrthoDB" id="207175at2759"/>
<dbReference type="PANTHER" id="PTHR32467">
    <property type="entry name" value="AP2-LIKE ETHYLENE-RESPONSIVE TRANSCRIPTION FACTOR"/>
    <property type="match status" value="1"/>
</dbReference>
<evidence type="ECO:0000256" key="6">
    <source>
        <dbReference type="ARBA" id="ARBA00037973"/>
    </source>
</evidence>
<dbReference type="SUPFAM" id="SSF54171">
    <property type="entry name" value="DNA-binding domain"/>
    <property type="match status" value="1"/>
</dbReference>
<dbReference type="RefSeq" id="XP_010927010.1">
    <property type="nucleotide sequence ID" value="XM_010928708.3"/>
</dbReference>
<evidence type="ECO:0000256" key="4">
    <source>
        <dbReference type="ARBA" id="ARBA00023163"/>
    </source>
</evidence>
<dbReference type="PRINTS" id="PR00367">
    <property type="entry name" value="ETHRSPELEMNT"/>
</dbReference>
<dbReference type="GO" id="GO:0003700">
    <property type="term" value="F:DNA-binding transcription factor activity"/>
    <property type="evidence" value="ECO:0007669"/>
    <property type="project" value="InterPro"/>
</dbReference>
<comment type="subcellular location">
    <subcellularLocation>
        <location evidence="1">Nucleus</location>
    </subcellularLocation>
</comment>
<evidence type="ECO:0000313" key="9">
    <source>
        <dbReference type="Proteomes" id="UP000504607"/>
    </source>
</evidence>
<comment type="similarity">
    <text evidence="6">Belongs to the AP2/ERF transcription factor family. AP2 subfamily.</text>
</comment>
<evidence type="ECO:0000256" key="1">
    <source>
        <dbReference type="ARBA" id="ARBA00004123"/>
    </source>
</evidence>
<dbReference type="GO" id="GO:0009909">
    <property type="term" value="P:regulation of flower development"/>
    <property type="evidence" value="ECO:0007669"/>
    <property type="project" value="UniProtKB-ARBA"/>
</dbReference>
<dbReference type="InterPro" id="IPR001471">
    <property type="entry name" value="AP2/ERF_dom"/>
</dbReference>
<dbReference type="KEGG" id="egu:105049141"/>
<protein>
    <submittedName>
        <fullName evidence="10">AP2-like ethylene-responsive transcription factor At2g41710 isoform X2</fullName>
    </submittedName>
</protein>
<dbReference type="AlphaFoldDB" id="A0A6I9RHU5"/>
<evidence type="ECO:0000256" key="2">
    <source>
        <dbReference type="ARBA" id="ARBA00023015"/>
    </source>
</evidence>
<dbReference type="InterPro" id="IPR016177">
    <property type="entry name" value="DNA-bd_dom_sf"/>
</dbReference>
<evidence type="ECO:0000259" key="8">
    <source>
        <dbReference type="PROSITE" id="PS51032"/>
    </source>
</evidence>
<evidence type="ECO:0000313" key="10">
    <source>
        <dbReference type="RefSeq" id="XP_010927010.1"/>
    </source>
</evidence>
<dbReference type="InterPro" id="IPR036955">
    <property type="entry name" value="AP2/ERF_dom_sf"/>
</dbReference>
<dbReference type="FunFam" id="3.30.730.10:FF:000004">
    <property type="entry name" value="AP2-like ethylene-responsive transcription factor"/>
    <property type="match status" value="1"/>
</dbReference>
<proteinExistence type="inferred from homology"/>
<keyword evidence="9" id="KW-1185">Reference proteome</keyword>
<reference evidence="10" key="1">
    <citation type="submission" date="2025-08" db="UniProtKB">
        <authorList>
            <consortium name="RefSeq"/>
        </authorList>
    </citation>
    <scope>IDENTIFICATION</scope>
</reference>
<feature type="domain" description="AP2/ERF" evidence="8">
    <location>
        <begin position="75"/>
        <end position="138"/>
    </location>
</feature>
<dbReference type="GO" id="GO:0005634">
    <property type="term" value="C:nucleus"/>
    <property type="evidence" value="ECO:0007669"/>
    <property type="project" value="UniProtKB-SubCell"/>
</dbReference>
<gene>
    <name evidence="10" type="primary">LOC105049141</name>
</gene>
<dbReference type="SMART" id="SM00380">
    <property type="entry name" value="AP2"/>
    <property type="match status" value="1"/>
</dbReference>
<dbReference type="Gene3D" id="3.30.730.10">
    <property type="entry name" value="AP2/ERF domain"/>
    <property type="match status" value="1"/>
</dbReference>
<keyword evidence="5" id="KW-0539">Nucleus</keyword>
<organism evidence="9 10">
    <name type="scientific">Elaeis guineensis var. tenera</name>
    <name type="common">Oil palm</name>
    <dbReference type="NCBI Taxonomy" id="51953"/>
    <lineage>
        <taxon>Eukaryota</taxon>
        <taxon>Viridiplantae</taxon>
        <taxon>Streptophyta</taxon>
        <taxon>Embryophyta</taxon>
        <taxon>Tracheophyta</taxon>
        <taxon>Spermatophyta</taxon>
        <taxon>Magnoliopsida</taxon>
        <taxon>Liliopsida</taxon>
        <taxon>Arecaceae</taxon>
        <taxon>Arecoideae</taxon>
        <taxon>Cocoseae</taxon>
        <taxon>Elaeidinae</taxon>
        <taxon>Elaeis</taxon>
    </lineage>
</organism>
<accession>A0A6I9RHU5</accession>
<evidence type="ECO:0000256" key="3">
    <source>
        <dbReference type="ARBA" id="ARBA00023125"/>
    </source>
</evidence>
<feature type="region of interest" description="Disordered" evidence="7">
    <location>
        <begin position="1"/>
        <end position="43"/>
    </location>
</feature>
<name>A0A6I9RHU5_ELAGV</name>
<dbReference type="GO" id="GO:0003677">
    <property type="term" value="F:DNA binding"/>
    <property type="evidence" value="ECO:0007669"/>
    <property type="project" value="UniProtKB-KW"/>
</dbReference>
<keyword evidence="2" id="KW-0805">Transcription regulation</keyword>
<keyword evidence="4" id="KW-0804">Transcription</keyword>
<sequence length="473" mass="52652">MATASSSSADHGLPKAEAATGEGGGGEGSSEGRRAAASDQMSFRGIKKARKERVCTAKERISRMPPCAAGKRSSIYRGVTRHRWTGRYEAHLWDKSTWNQNQNKKGKQGAYDDEEAAARAYDLAALKYWGAGTVINFPVSDYARDLEEMQMVSKEEYLVSLRRKSSAFSRGFPKYRGLSRQPQSTRWDASLGQMIGNEYCNNLNCSTSRDVATDGKYAGSFGMERKVDLTSYIRWWAPKKTRQSESTSNAEGVARELRTLECSVRPTEPYQLPSLGLPHNGKPHARGVSACSILSKSEAFKNFLEKRSKTSETKDDTSYKDMEHKKAAPLFFSGGGLDRSGVTLGLSELAVQRTPYSFAPLVSAPLRTSWNSVDPVPDPVFWTSLVPPSGQSLTTMFRKNDISSSYSYQCLDWSIKELLHGLVLLFKVWHEQSDVTCCGDTPPLRCRLAEMHLWCINGSMYNFKNGIHILYAT</sequence>
<dbReference type="GeneID" id="105049141"/>